<dbReference type="GO" id="GO:0006352">
    <property type="term" value="P:DNA-templated transcription initiation"/>
    <property type="evidence" value="ECO:0007669"/>
    <property type="project" value="InterPro"/>
</dbReference>
<accession>A0A1X9MG12</accession>
<organism evidence="8 9">
    <name type="scientific">Halalkalibacter krulwichiae</name>
    <dbReference type="NCBI Taxonomy" id="199441"/>
    <lineage>
        <taxon>Bacteria</taxon>
        <taxon>Bacillati</taxon>
        <taxon>Bacillota</taxon>
        <taxon>Bacilli</taxon>
        <taxon>Bacillales</taxon>
        <taxon>Bacillaceae</taxon>
        <taxon>Halalkalibacter</taxon>
    </lineage>
</organism>
<dbReference type="Gene3D" id="1.10.10.10">
    <property type="entry name" value="Winged helix-like DNA-binding domain superfamily/Winged helix DNA-binding domain"/>
    <property type="match status" value="1"/>
</dbReference>
<sequence length="208" mass="24775">MLFTTLSLKKILKRNERFRNLKRLIAESDRKGHRMEHEQDWSLIKKAQTGDHGAFTQLFQRHYSFLYKYLLKLTLDDEVSADLAQDTMLKCYTNLSSFKGEGKFSTWMISISTRLYMDLLRKQKREKTWLNQLKRTLSRQLSWQARAKGMEWSDVFTDFNQLEDNIRVPILLHHYYGYSYHEIGQMMGIPSGTVKSRVHTGLTRLRKE</sequence>
<dbReference type="InterPro" id="IPR007630">
    <property type="entry name" value="RNA_pol_sigma70_r4"/>
</dbReference>
<evidence type="ECO:0000256" key="2">
    <source>
        <dbReference type="ARBA" id="ARBA00023015"/>
    </source>
</evidence>
<evidence type="ECO:0000256" key="1">
    <source>
        <dbReference type="ARBA" id="ARBA00010641"/>
    </source>
</evidence>
<evidence type="ECO:0000256" key="5">
    <source>
        <dbReference type="ARBA" id="ARBA00023163"/>
    </source>
</evidence>
<dbReference type="GO" id="GO:0016987">
    <property type="term" value="F:sigma factor activity"/>
    <property type="evidence" value="ECO:0007669"/>
    <property type="project" value="UniProtKB-KW"/>
</dbReference>
<dbReference type="InterPro" id="IPR013324">
    <property type="entry name" value="RNA_pol_sigma_r3/r4-like"/>
</dbReference>
<dbReference type="Pfam" id="PF04545">
    <property type="entry name" value="Sigma70_r4"/>
    <property type="match status" value="1"/>
</dbReference>
<dbReference type="InterPro" id="IPR007627">
    <property type="entry name" value="RNA_pol_sigma70_r2"/>
</dbReference>
<gene>
    <name evidence="8" type="primary">sigY_2</name>
    <name evidence="8" type="ORF">BkAM31D_22240</name>
</gene>
<dbReference type="NCBIfam" id="NF007216">
    <property type="entry name" value="PRK09638.1"/>
    <property type="match status" value="1"/>
</dbReference>
<dbReference type="SUPFAM" id="SSF88946">
    <property type="entry name" value="Sigma2 domain of RNA polymerase sigma factors"/>
    <property type="match status" value="1"/>
</dbReference>
<evidence type="ECO:0000313" key="9">
    <source>
        <dbReference type="Proteomes" id="UP000193006"/>
    </source>
</evidence>
<keyword evidence="9" id="KW-1185">Reference proteome</keyword>
<protein>
    <submittedName>
        <fullName evidence="8">RNA polymerase sigma factor SigY</fullName>
    </submittedName>
</protein>
<dbReference type="InterPro" id="IPR013325">
    <property type="entry name" value="RNA_pol_sigma_r2"/>
</dbReference>
<evidence type="ECO:0000259" key="6">
    <source>
        <dbReference type="Pfam" id="PF04542"/>
    </source>
</evidence>
<feature type="domain" description="RNA polymerase sigma-70 region 4" evidence="7">
    <location>
        <begin position="161"/>
        <end position="207"/>
    </location>
</feature>
<dbReference type="NCBIfam" id="TIGR02937">
    <property type="entry name" value="sigma70-ECF"/>
    <property type="match status" value="1"/>
</dbReference>
<dbReference type="PANTHER" id="PTHR43133:SF60">
    <property type="entry name" value="RNA POLYMERASE SIGMA FACTOR SIGV"/>
    <property type="match status" value="1"/>
</dbReference>
<dbReference type="CDD" id="cd06171">
    <property type="entry name" value="Sigma70_r4"/>
    <property type="match status" value="1"/>
</dbReference>
<feature type="domain" description="RNA polymerase sigma-70 region 2" evidence="6">
    <location>
        <begin position="58"/>
        <end position="125"/>
    </location>
</feature>
<keyword evidence="5" id="KW-0804">Transcription</keyword>
<reference evidence="8 9" key="1">
    <citation type="submission" date="2017-04" db="EMBL/GenBank/DDBJ databases">
        <title>Bacillus krulwichiae AM31D Genome sequencing and assembly.</title>
        <authorList>
            <person name="Krulwich T.A."/>
            <person name="Anastor L."/>
            <person name="Ehrlich R."/>
            <person name="Ehrlich G.D."/>
            <person name="Janto B."/>
        </authorList>
    </citation>
    <scope>NUCLEOTIDE SEQUENCE [LARGE SCALE GENOMIC DNA]</scope>
    <source>
        <strain evidence="8 9">AM31D</strain>
    </source>
</reference>
<dbReference type="PANTHER" id="PTHR43133">
    <property type="entry name" value="RNA POLYMERASE ECF-TYPE SIGMA FACTO"/>
    <property type="match status" value="1"/>
</dbReference>
<dbReference type="InterPro" id="IPR039425">
    <property type="entry name" value="RNA_pol_sigma-70-like"/>
</dbReference>
<evidence type="ECO:0000256" key="3">
    <source>
        <dbReference type="ARBA" id="ARBA00023082"/>
    </source>
</evidence>
<dbReference type="Pfam" id="PF04542">
    <property type="entry name" value="Sigma70_r2"/>
    <property type="match status" value="1"/>
</dbReference>
<evidence type="ECO:0000313" key="8">
    <source>
        <dbReference type="EMBL" id="ARK32356.1"/>
    </source>
</evidence>
<evidence type="ECO:0000259" key="7">
    <source>
        <dbReference type="Pfam" id="PF04545"/>
    </source>
</evidence>
<keyword evidence="3" id="KW-0731">Sigma factor</keyword>
<dbReference type="Proteomes" id="UP000193006">
    <property type="component" value="Chromosome"/>
</dbReference>
<keyword evidence="2" id="KW-0805">Transcription regulation</keyword>
<dbReference type="InterPro" id="IPR036388">
    <property type="entry name" value="WH-like_DNA-bd_sf"/>
</dbReference>
<dbReference type="STRING" id="199441.BkAM31D_22240"/>
<name>A0A1X9MG12_9BACI</name>
<dbReference type="EMBL" id="CP020814">
    <property type="protein sequence ID" value="ARK32356.1"/>
    <property type="molecule type" value="Genomic_DNA"/>
</dbReference>
<dbReference type="GO" id="GO:0003677">
    <property type="term" value="F:DNA binding"/>
    <property type="evidence" value="ECO:0007669"/>
    <property type="project" value="UniProtKB-KW"/>
</dbReference>
<comment type="similarity">
    <text evidence="1">Belongs to the sigma-70 factor family. ECF subfamily.</text>
</comment>
<dbReference type="InterPro" id="IPR014284">
    <property type="entry name" value="RNA_pol_sigma-70_dom"/>
</dbReference>
<dbReference type="SUPFAM" id="SSF88659">
    <property type="entry name" value="Sigma3 and sigma4 domains of RNA polymerase sigma factors"/>
    <property type="match status" value="1"/>
</dbReference>
<dbReference type="AlphaFoldDB" id="A0A1X9MG12"/>
<evidence type="ECO:0000256" key="4">
    <source>
        <dbReference type="ARBA" id="ARBA00023125"/>
    </source>
</evidence>
<keyword evidence="4" id="KW-0238">DNA-binding</keyword>
<dbReference type="KEGG" id="bkw:BkAM31D_22240"/>
<proteinExistence type="inferred from homology"/>
<dbReference type="Gene3D" id="1.10.1740.10">
    <property type="match status" value="1"/>
</dbReference>